<protein>
    <submittedName>
        <fullName evidence="1">Uncharacterized protein</fullName>
    </submittedName>
</protein>
<dbReference type="AlphaFoldDB" id="A0A8J2W6H0"/>
<sequence>MSTTNSTLLVQRNEKHCFTQFTCSSICLGSYNLNGSSFIVQVSRKSVLLKSVCTRKNSELNNGAFQFDLHFPAKELLEFATHFHPTHPAIFLTFTPELSQNFSGLLNLDKNGSYWNSKSQKESEKRIILIPCKLDISVTSAIKEIFSLNRNVGFRELTVAEATRQ</sequence>
<proteinExistence type="predicted"/>
<dbReference type="OrthoDB" id="428577at2759"/>
<dbReference type="EMBL" id="CAKKLH010000257">
    <property type="protein sequence ID" value="CAH0107139.1"/>
    <property type="molecule type" value="Genomic_DNA"/>
</dbReference>
<accession>A0A8J2W6H0</accession>
<evidence type="ECO:0000313" key="2">
    <source>
        <dbReference type="Proteomes" id="UP000789390"/>
    </source>
</evidence>
<evidence type="ECO:0000313" key="1">
    <source>
        <dbReference type="EMBL" id="CAH0107139.1"/>
    </source>
</evidence>
<keyword evidence="2" id="KW-1185">Reference proteome</keyword>
<comment type="caution">
    <text evidence="1">The sequence shown here is derived from an EMBL/GenBank/DDBJ whole genome shotgun (WGS) entry which is preliminary data.</text>
</comment>
<organism evidence="1 2">
    <name type="scientific">Daphnia galeata</name>
    <dbReference type="NCBI Taxonomy" id="27404"/>
    <lineage>
        <taxon>Eukaryota</taxon>
        <taxon>Metazoa</taxon>
        <taxon>Ecdysozoa</taxon>
        <taxon>Arthropoda</taxon>
        <taxon>Crustacea</taxon>
        <taxon>Branchiopoda</taxon>
        <taxon>Diplostraca</taxon>
        <taxon>Cladocera</taxon>
        <taxon>Anomopoda</taxon>
        <taxon>Daphniidae</taxon>
        <taxon>Daphnia</taxon>
    </lineage>
</organism>
<dbReference type="Proteomes" id="UP000789390">
    <property type="component" value="Unassembled WGS sequence"/>
</dbReference>
<reference evidence="1" key="1">
    <citation type="submission" date="2021-11" db="EMBL/GenBank/DDBJ databases">
        <authorList>
            <person name="Schell T."/>
        </authorList>
    </citation>
    <scope>NUCLEOTIDE SEQUENCE</scope>
    <source>
        <strain evidence="1">M5</strain>
    </source>
</reference>
<name>A0A8J2W6H0_9CRUS</name>
<gene>
    <name evidence="1" type="ORF">DGAL_LOCUS10427</name>
</gene>